<dbReference type="Proteomes" id="UP000238823">
    <property type="component" value="Unassembled WGS sequence"/>
</dbReference>
<accession>A0A2S9YUM9</accession>
<sequence length="167" mass="17657">MGEVRFRAAELADAALVYRWANDPVTRAASFSNRVIEWEDHVAWFTAQLSRGDRHLFVVEVDGDCVAFVRLDASAASEGVCTISVNVAPEARGRGLGVGVLRAATPIAAGLGFVEIEALIRADNLASQRAFARAGYEQVAGVVVNGEAALRYLEVTGDGRPPGSGAN</sequence>
<dbReference type="InterPro" id="IPR000182">
    <property type="entry name" value="GNAT_dom"/>
</dbReference>
<dbReference type="PANTHER" id="PTHR43877">
    <property type="entry name" value="AMINOALKYLPHOSPHONATE N-ACETYLTRANSFERASE-RELATED-RELATED"/>
    <property type="match status" value="1"/>
</dbReference>
<evidence type="ECO:0000313" key="5">
    <source>
        <dbReference type="Proteomes" id="UP000238823"/>
    </source>
</evidence>
<keyword evidence="1 4" id="KW-0808">Transferase</keyword>
<dbReference type="RefSeq" id="WP_181233418.1">
    <property type="nucleotide sequence ID" value="NZ_PVNL01000036.1"/>
</dbReference>
<evidence type="ECO:0000256" key="1">
    <source>
        <dbReference type="ARBA" id="ARBA00022679"/>
    </source>
</evidence>
<dbReference type="InterPro" id="IPR050832">
    <property type="entry name" value="Bact_Acetyltransf"/>
</dbReference>
<comment type="caution">
    <text evidence="4">The sequence shown here is derived from an EMBL/GenBank/DDBJ whole genome shotgun (WGS) entry which is preliminary data.</text>
</comment>
<proteinExistence type="predicted"/>
<dbReference type="Pfam" id="PF13302">
    <property type="entry name" value="Acetyltransf_3"/>
    <property type="match status" value="1"/>
</dbReference>
<name>A0A2S9YUM9_9BACT</name>
<evidence type="ECO:0000256" key="2">
    <source>
        <dbReference type="ARBA" id="ARBA00023315"/>
    </source>
</evidence>
<dbReference type="AlphaFoldDB" id="A0A2S9YUM9"/>
<dbReference type="CDD" id="cd04301">
    <property type="entry name" value="NAT_SF"/>
    <property type="match status" value="1"/>
</dbReference>
<organism evidence="4 5">
    <name type="scientific">Enhygromyxa salina</name>
    <dbReference type="NCBI Taxonomy" id="215803"/>
    <lineage>
        <taxon>Bacteria</taxon>
        <taxon>Pseudomonadati</taxon>
        <taxon>Myxococcota</taxon>
        <taxon>Polyangia</taxon>
        <taxon>Nannocystales</taxon>
        <taxon>Nannocystaceae</taxon>
        <taxon>Enhygromyxa</taxon>
    </lineage>
</organism>
<gene>
    <name evidence="4" type="ORF">ENSA7_15600</name>
</gene>
<keyword evidence="2" id="KW-0012">Acyltransferase</keyword>
<dbReference type="EMBL" id="PVNL01000036">
    <property type="protein sequence ID" value="PRQ08742.1"/>
    <property type="molecule type" value="Genomic_DNA"/>
</dbReference>
<evidence type="ECO:0000259" key="3">
    <source>
        <dbReference type="PROSITE" id="PS51186"/>
    </source>
</evidence>
<dbReference type="SUPFAM" id="SSF55729">
    <property type="entry name" value="Acyl-CoA N-acyltransferases (Nat)"/>
    <property type="match status" value="1"/>
</dbReference>
<dbReference type="PROSITE" id="PS51186">
    <property type="entry name" value="GNAT"/>
    <property type="match status" value="1"/>
</dbReference>
<evidence type="ECO:0000313" key="4">
    <source>
        <dbReference type="EMBL" id="PRQ08742.1"/>
    </source>
</evidence>
<feature type="domain" description="N-acetyltransferase" evidence="3">
    <location>
        <begin position="4"/>
        <end position="158"/>
    </location>
</feature>
<reference evidence="4 5" key="1">
    <citation type="submission" date="2018-03" db="EMBL/GenBank/DDBJ databases">
        <title>Draft Genome Sequences of the Obligatory Marine Myxobacteria Enhygromyxa salina SWB007.</title>
        <authorList>
            <person name="Poehlein A."/>
            <person name="Moghaddam J.A."/>
            <person name="Harms H."/>
            <person name="Alanjari M."/>
            <person name="Koenig G.M."/>
            <person name="Daniel R."/>
            <person name="Schaeberle T.F."/>
        </authorList>
    </citation>
    <scope>NUCLEOTIDE SEQUENCE [LARGE SCALE GENOMIC DNA]</scope>
    <source>
        <strain evidence="4 5">SWB007</strain>
    </source>
</reference>
<dbReference type="Gene3D" id="3.40.630.30">
    <property type="match status" value="1"/>
</dbReference>
<dbReference type="GO" id="GO:0016747">
    <property type="term" value="F:acyltransferase activity, transferring groups other than amino-acyl groups"/>
    <property type="evidence" value="ECO:0007669"/>
    <property type="project" value="InterPro"/>
</dbReference>
<protein>
    <submittedName>
        <fullName evidence="4">Acetyltransferase (GNAT) family protein</fullName>
    </submittedName>
</protein>
<dbReference type="InterPro" id="IPR016181">
    <property type="entry name" value="Acyl_CoA_acyltransferase"/>
</dbReference>